<evidence type="ECO:0000313" key="2">
    <source>
        <dbReference type="EMBL" id="BES91950.1"/>
    </source>
</evidence>
<dbReference type="EMBL" id="AP028911">
    <property type="protein sequence ID" value="BES91950.1"/>
    <property type="molecule type" value="Genomic_DNA"/>
</dbReference>
<name>A0ABN7AM19_9HEMI</name>
<sequence length="77" mass="8545">MGRRNVMVIFALESTVAYVLGGDVLLTKMGTNVTKGRTNYDETKVGGRLWDVPTNCQSVCKLSCNGYERKRDDATHC</sequence>
<protein>
    <submittedName>
        <fullName evidence="2">Uncharacterized protein</fullName>
    </submittedName>
</protein>
<keyword evidence="3" id="KW-1185">Reference proteome</keyword>
<reference evidence="2 3" key="1">
    <citation type="submission" date="2023-09" db="EMBL/GenBank/DDBJ databases">
        <title>Nesidiocoris tenuis whole genome shotgun sequence.</title>
        <authorList>
            <person name="Shibata T."/>
            <person name="Shimoda M."/>
            <person name="Kobayashi T."/>
            <person name="Uehara T."/>
        </authorList>
    </citation>
    <scope>NUCLEOTIDE SEQUENCE [LARGE SCALE GENOMIC DNA]</scope>
    <source>
        <strain evidence="2 3">Japan</strain>
    </source>
</reference>
<proteinExistence type="predicted"/>
<gene>
    <name evidence="2" type="ORF">NTJ_04758</name>
</gene>
<organism evidence="2 3">
    <name type="scientific">Nesidiocoris tenuis</name>
    <dbReference type="NCBI Taxonomy" id="355587"/>
    <lineage>
        <taxon>Eukaryota</taxon>
        <taxon>Metazoa</taxon>
        <taxon>Ecdysozoa</taxon>
        <taxon>Arthropoda</taxon>
        <taxon>Hexapoda</taxon>
        <taxon>Insecta</taxon>
        <taxon>Pterygota</taxon>
        <taxon>Neoptera</taxon>
        <taxon>Paraneoptera</taxon>
        <taxon>Hemiptera</taxon>
        <taxon>Heteroptera</taxon>
        <taxon>Panheteroptera</taxon>
        <taxon>Cimicomorpha</taxon>
        <taxon>Miridae</taxon>
        <taxon>Dicyphina</taxon>
        <taxon>Nesidiocoris</taxon>
    </lineage>
</organism>
<evidence type="ECO:0000256" key="1">
    <source>
        <dbReference type="SAM" id="SignalP"/>
    </source>
</evidence>
<dbReference type="Proteomes" id="UP001307889">
    <property type="component" value="Chromosome 3"/>
</dbReference>
<evidence type="ECO:0000313" key="3">
    <source>
        <dbReference type="Proteomes" id="UP001307889"/>
    </source>
</evidence>
<feature type="signal peptide" evidence="1">
    <location>
        <begin position="1"/>
        <end position="21"/>
    </location>
</feature>
<keyword evidence="1" id="KW-0732">Signal</keyword>
<accession>A0ABN7AM19</accession>
<feature type="chain" id="PRO_5047161513" evidence="1">
    <location>
        <begin position="22"/>
        <end position="77"/>
    </location>
</feature>